<gene>
    <name evidence="1" type="ORF">S7711_08800</name>
</gene>
<dbReference type="Pfam" id="PF09351">
    <property type="entry name" value="DUF1993"/>
    <property type="match status" value="1"/>
</dbReference>
<reference evidence="1 2" key="1">
    <citation type="journal article" date="2014" name="BMC Genomics">
        <title>Comparative genome sequencing reveals chemotype-specific gene clusters in the toxigenic black mold Stachybotrys.</title>
        <authorList>
            <person name="Semeiks J."/>
            <person name="Borek D."/>
            <person name="Otwinowski Z."/>
            <person name="Grishin N.V."/>
        </authorList>
    </citation>
    <scope>NUCLEOTIDE SEQUENCE [LARGE SCALE GENOMIC DNA]</scope>
    <source>
        <strain evidence="2">CBS 109288 / IBT 7711</strain>
    </source>
</reference>
<dbReference type="InterPro" id="IPR034660">
    <property type="entry name" value="DinB/YfiT-like"/>
</dbReference>
<dbReference type="PANTHER" id="PTHR36922">
    <property type="entry name" value="BLL2446 PROTEIN"/>
    <property type="match status" value="1"/>
</dbReference>
<accession>A0A084AT96</accession>
<evidence type="ECO:0008006" key="3">
    <source>
        <dbReference type="Google" id="ProtNLM"/>
    </source>
</evidence>
<proteinExistence type="predicted"/>
<dbReference type="OrthoDB" id="3724345at2759"/>
<evidence type="ECO:0000313" key="2">
    <source>
        <dbReference type="Proteomes" id="UP000028045"/>
    </source>
</evidence>
<sequence length="178" mass="19791">MSISLYDASIPFAKDALSSLKAILTKASSAPNASGFLDARIYDDMNPLSFQIYTVVDICQKLAHRLQGKEPLKLQDDAKTLEDWQEHIKKAEDILAAVDKSLVDSRANEIVPLAMGSRGTAEIKAWGYAQGYAFPNIYFHLNMTYAILRKEGVPVGKLDYLGPFLGKHLPKEFTQQRA</sequence>
<protein>
    <recommendedName>
        <fullName evidence="3">DUF1993 domain-containing protein</fullName>
    </recommendedName>
</protein>
<dbReference type="InterPro" id="IPR018531">
    <property type="entry name" value="DUF1993"/>
</dbReference>
<dbReference type="HOGENOM" id="CLU_090929_1_0_1"/>
<organism evidence="1 2">
    <name type="scientific">Stachybotrys chartarum (strain CBS 109288 / IBT 7711)</name>
    <name type="common">Toxic black mold</name>
    <name type="synonym">Stilbospora chartarum</name>
    <dbReference type="NCBI Taxonomy" id="1280523"/>
    <lineage>
        <taxon>Eukaryota</taxon>
        <taxon>Fungi</taxon>
        <taxon>Dikarya</taxon>
        <taxon>Ascomycota</taxon>
        <taxon>Pezizomycotina</taxon>
        <taxon>Sordariomycetes</taxon>
        <taxon>Hypocreomycetidae</taxon>
        <taxon>Hypocreales</taxon>
        <taxon>Stachybotryaceae</taxon>
        <taxon>Stachybotrys</taxon>
    </lineage>
</organism>
<name>A0A084AT96_STACB</name>
<keyword evidence="2" id="KW-1185">Reference proteome</keyword>
<dbReference type="AlphaFoldDB" id="A0A084AT96"/>
<dbReference type="EMBL" id="KL648573">
    <property type="protein sequence ID" value="KEY68525.1"/>
    <property type="molecule type" value="Genomic_DNA"/>
</dbReference>
<dbReference type="SUPFAM" id="SSF109854">
    <property type="entry name" value="DinB/YfiT-like putative metalloenzymes"/>
    <property type="match status" value="1"/>
</dbReference>
<dbReference type="PANTHER" id="PTHR36922:SF1">
    <property type="entry name" value="DUF1993 DOMAIN-CONTAINING PROTEIN"/>
    <property type="match status" value="1"/>
</dbReference>
<dbReference type="Proteomes" id="UP000028045">
    <property type="component" value="Unassembled WGS sequence"/>
</dbReference>
<evidence type="ECO:0000313" key="1">
    <source>
        <dbReference type="EMBL" id="KEY68525.1"/>
    </source>
</evidence>
<dbReference type="Gene3D" id="1.20.120.450">
    <property type="entry name" value="dinb family like domain"/>
    <property type="match status" value="1"/>
</dbReference>